<evidence type="ECO:0000313" key="2">
    <source>
        <dbReference type="Proteomes" id="UP001429354"/>
    </source>
</evidence>
<dbReference type="Proteomes" id="UP001429354">
    <property type="component" value="Unassembled WGS sequence"/>
</dbReference>
<accession>A0ABX0AE07</accession>
<keyword evidence="2" id="KW-1185">Reference proteome</keyword>
<dbReference type="EMBL" id="QOVG01000009">
    <property type="protein sequence ID" value="NDK39827.1"/>
    <property type="molecule type" value="Genomic_DNA"/>
</dbReference>
<organism evidence="1 2">
    <name type="scientific">Pseudoxanthomonas gei</name>
    <dbReference type="NCBI Taxonomy" id="1383030"/>
    <lineage>
        <taxon>Bacteria</taxon>
        <taxon>Pseudomonadati</taxon>
        <taxon>Pseudomonadota</taxon>
        <taxon>Gammaproteobacteria</taxon>
        <taxon>Lysobacterales</taxon>
        <taxon>Lysobacteraceae</taxon>
        <taxon>Pseudoxanthomonas</taxon>
    </lineage>
</organism>
<comment type="caution">
    <text evidence="1">The sequence shown here is derived from an EMBL/GenBank/DDBJ whole genome shotgun (WGS) entry which is preliminary data.</text>
</comment>
<name>A0ABX0AE07_9GAMM</name>
<sequence length="68" mass="7672">MEKNNDAELQLRNLACLVPQLHARDVAASLVIAARLREEIQTYPDDQQGPLLIRLEYIVDELTRLTGG</sequence>
<dbReference type="RefSeq" id="WP_162350483.1">
    <property type="nucleotide sequence ID" value="NZ_QOVG01000009.1"/>
</dbReference>
<reference evidence="1 2" key="1">
    <citation type="submission" date="2018-07" db="EMBL/GenBank/DDBJ databases">
        <title>Whole genome Sequencing of Pseudoxanthomonas gei KCTC 32298 (T).</title>
        <authorList>
            <person name="Kumar S."/>
            <person name="Bansal K."/>
            <person name="Kaur A."/>
            <person name="Patil P."/>
            <person name="Sharma S."/>
            <person name="Patil P.B."/>
        </authorList>
    </citation>
    <scope>NUCLEOTIDE SEQUENCE [LARGE SCALE GENOMIC DNA]</scope>
    <source>
        <strain evidence="1 2">KCTC 32298</strain>
    </source>
</reference>
<proteinExistence type="predicted"/>
<gene>
    <name evidence="1" type="ORF">DT603_13370</name>
</gene>
<protein>
    <submittedName>
        <fullName evidence="1">Uncharacterized protein</fullName>
    </submittedName>
</protein>
<evidence type="ECO:0000313" key="1">
    <source>
        <dbReference type="EMBL" id="NDK39827.1"/>
    </source>
</evidence>